<keyword evidence="5" id="KW-1185">Reference proteome</keyword>
<accession>A0A9J5Y2C3</accession>
<dbReference type="EMBL" id="JACXVP010000007">
    <property type="protein sequence ID" value="KAG5594015.1"/>
    <property type="molecule type" value="Genomic_DNA"/>
</dbReference>
<dbReference type="Proteomes" id="UP000824120">
    <property type="component" value="Chromosome 7"/>
</dbReference>
<organism evidence="4 5">
    <name type="scientific">Solanum commersonii</name>
    <name type="common">Commerson's wild potato</name>
    <name type="synonym">Commerson's nightshade</name>
    <dbReference type="NCBI Taxonomy" id="4109"/>
    <lineage>
        <taxon>Eukaryota</taxon>
        <taxon>Viridiplantae</taxon>
        <taxon>Streptophyta</taxon>
        <taxon>Embryophyta</taxon>
        <taxon>Tracheophyta</taxon>
        <taxon>Spermatophyta</taxon>
        <taxon>Magnoliopsida</taxon>
        <taxon>eudicotyledons</taxon>
        <taxon>Gunneridae</taxon>
        <taxon>Pentapetalae</taxon>
        <taxon>asterids</taxon>
        <taxon>lamiids</taxon>
        <taxon>Solanales</taxon>
        <taxon>Solanaceae</taxon>
        <taxon>Solanoideae</taxon>
        <taxon>Solaneae</taxon>
        <taxon>Solanum</taxon>
    </lineage>
</organism>
<keyword evidence="1" id="KW-0960">Knottin</keyword>
<name>A0A9J5Y2C3_SOLCO</name>
<feature type="domain" description="Carboxypeptidase A inhibitor-like" evidence="3">
    <location>
        <begin position="60"/>
        <end position="97"/>
    </location>
</feature>
<reference evidence="4 5" key="1">
    <citation type="submission" date="2020-09" db="EMBL/GenBank/DDBJ databases">
        <title>De no assembly of potato wild relative species, Solanum commersonii.</title>
        <authorList>
            <person name="Cho K."/>
        </authorList>
    </citation>
    <scope>NUCLEOTIDE SEQUENCE [LARGE SCALE GENOMIC DNA]</scope>
    <source>
        <strain evidence="4">LZ3.2</strain>
        <tissue evidence="4">Leaf</tissue>
    </source>
</reference>
<evidence type="ECO:0000313" key="4">
    <source>
        <dbReference type="EMBL" id="KAG5594015.1"/>
    </source>
</evidence>
<evidence type="ECO:0000313" key="5">
    <source>
        <dbReference type="Proteomes" id="UP000824120"/>
    </source>
</evidence>
<dbReference type="SUPFAM" id="SSF57027">
    <property type="entry name" value="Plant inhibitors of proteinases and amylases"/>
    <property type="match status" value="1"/>
</dbReference>
<proteinExistence type="predicted"/>
<evidence type="ECO:0000259" key="3">
    <source>
        <dbReference type="Pfam" id="PF02977"/>
    </source>
</evidence>
<dbReference type="Pfam" id="PF02977">
    <property type="entry name" value="CarbpepA_inh"/>
    <property type="match status" value="1"/>
</dbReference>
<evidence type="ECO:0000256" key="1">
    <source>
        <dbReference type="ARBA" id="ARBA00022854"/>
    </source>
</evidence>
<evidence type="ECO:0000256" key="2">
    <source>
        <dbReference type="ARBA" id="ARBA00023157"/>
    </source>
</evidence>
<keyword evidence="2" id="KW-1015">Disulfide bond</keyword>
<dbReference type="InterPro" id="IPR004231">
    <property type="entry name" value="COpept_A_inh-like"/>
</dbReference>
<dbReference type="AlphaFoldDB" id="A0A9J5Y2C3"/>
<comment type="caution">
    <text evidence="4">The sequence shown here is derived from an EMBL/GenBank/DDBJ whole genome shotgun (WGS) entry which is preliminary data.</text>
</comment>
<dbReference type="GO" id="GO:0004866">
    <property type="term" value="F:endopeptidase inhibitor activity"/>
    <property type="evidence" value="ECO:0007669"/>
    <property type="project" value="InterPro"/>
</dbReference>
<gene>
    <name evidence="4" type="ORF">H5410_035247</name>
</gene>
<dbReference type="InterPro" id="IPR011052">
    <property type="entry name" value="Proteinase_amylase_inhib_sf"/>
</dbReference>
<protein>
    <recommendedName>
        <fullName evidence="3">Carboxypeptidase A inhibitor-like domain-containing protein</fullName>
    </recommendedName>
</protein>
<sequence length="101" mass="11138">MVKLCCQSSIIIMAQKLTILFTILLVIIAAHDNPFYSTKIHVMAQNDVLPMVAKLIYPFDDPFCYKLCKTDADCSGGSYCNGCLPEVGCGPYFEDAMVMVS</sequence>